<dbReference type="EMBL" id="JAKKDL010000004">
    <property type="protein sequence ID" value="MCF7529543.1"/>
    <property type="molecule type" value="Genomic_DNA"/>
</dbReference>
<evidence type="ECO:0000313" key="2">
    <source>
        <dbReference type="EMBL" id="MCF7529543.1"/>
    </source>
</evidence>
<comment type="caution">
    <text evidence="1">The sequence shown here is derived from an EMBL/GenBank/DDBJ whole genome shotgun (WGS) entry which is preliminary data.</text>
</comment>
<sequence>MSQQRPKFHARYFMADYDRHQQIVDMEQYSQTLADLYNWFDQAGYDVVNVVPINVSILEECRQGDRTYVGDVGTSPTCAAVVVGRRRD</sequence>
<proteinExistence type="predicted"/>
<evidence type="ECO:0000313" key="3">
    <source>
        <dbReference type="Proteomes" id="UP001201397"/>
    </source>
</evidence>
<accession>A0AAW5ANS1</accession>
<protein>
    <submittedName>
        <fullName evidence="1">Uncharacterized protein</fullName>
    </submittedName>
</protein>
<dbReference type="AlphaFoldDB" id="A0AAW5ANS1"/>
<dbReference type="EMBL" id="JAKKDL010000001">
    <property type="protein sequence ID" value="MCF7528685.1"/>
    <property type="molecule type" value="Genomic_DNA"/>
</dbReference>
<organism evidence="1 3">
    <name type="scientific">Neisseria lisongii</name>
    <dbReference type="NCBI Taxonomy" id="2912188"/>
    <lineage>
        <taxon>Bacteria</taxon>
        <taxon>Pseudomonadati</taxon>
        <taxon>Pseudomonadota</taxon>
        <taxon>Betaproteobacteria</taxon>
        <taxon>Neisseriales</taxon>
        <taxon>Neisseriaceae</taxon>
        <taxon>Neisseria</taxon>
    </lineage>
</organism>
<reference evidence="1" key="1">
    <citation type="submission" date="2022-01" db="EMBL/GenBank/DDBJ databases">
        <title>Neisseria sp. ZJ104.</title>
        <authorList>
            <person name="Yang C."/>
        </authorList>
    </citation>
    <scope>NUCLEOTIDE SEQUENCE</scope>
    <source>
        <strain evidence="1">ZJ104</strain>
    </source>
</reference>
<evidence type="ECO:0000313" key="1">
    <source>
        <dbReference type="EMBL" id="MCF7528685.1"/>
    </source>
</evidence>
<dbReference type="RefSeq" id="WP_237092076.1">
    <property type="nucleotide sequence ID" value="NZ_JAKKDL010000001.1"/>
</dbReference>
<name>A0AAW5ANS1_9NEIS</name>
<gene>
    <name evidence="1" type="ORF">L4H06_00305</name>
    <name evidence="2" type="ORF">L4H06_04815</name>
</gene>
<dbReference type="Proteomes" id="UP001201397">
    <property type="component" value="Unassembled WGS sequence"/>
</dbReference>